<proteinExistence type="predicted"/>
<organism evidence="1 2">
    <name type="scientific">Propioniciclava sinopodophylli</name>
    <dbReference type="NCBI Taxonomy" id="1837344"/>
    <lineage>
        <taxon>Bacteria</taxon>
        <taxon>Bacillati</taxon>
        <taxon>Actinomycetota</taxon>
        <taxon>Actinomycetes</taxon>
        <taxon>Propionibacteriales</taxon>
        <taxon>Propionibacteriaceae</taxon>
        <taxon>Propioniciclava</taxon>
    </lineage>
</organism>
<evidence type="ECO:0000313" key="2">
    <source>
        <dbReference type="Proteomes" id="UP000292373"/>
    </source>
</evidence>
<protein>
    <submittedName>
        <fullName evidence="1">Uncharacterized protein</fullName>
    </submittedName>
</protein>
<accession>A0A4Q9KBN3</accession>
<dbReference type="Proteomes" id="UP000292373">
    <property type="component" value="Unassembled WGS sequence"/>
</dbReference>
<comment type="caution">
    <text evidence="1">The sequence shown here is derived from an EMBL/GenBank/DDBJ whole genome shotgun (WGS) entry which is preliminary data.</text>
</comment>
<evidence type="ECO:0000313" key="1">
    <source>
        <dbReference type="EMBL" id="TBT82725.1"/>
    </source>
</evidence>
<name>A0A4Q9KBN3_9ACTN</name>
<gene>
    <name evidence="1" type="ORF">ET989_13605</name>
</gene>
<dbReference type="AlphaFoldDB" id="A0A4Q9KBN3"/>
<keyword evidence="2" id="KW-1185">Reference proteome</keyword>
<sequence length="179" mass="19705">MGSDELVEVAALLRQRNFIDARIAEVTERPMSAGHLGEWIAAHIFDIELEASATAPGIDGRFRSGPLVSKTVNVKWYPKLEGLLDIGKSIAPDYYLVLAGPRTPAASSRGTHRPWTINAVYLVDTLTLMSELRTSGVAVREATSVRRHVWQASEIWPTPTSSLLPLDDQQRSLLALFKA</sequence>
<dbReference type="RefSeq" id="WP_131169898.1">
    <property type="nucleotide sequence ID" value="NZ_SDMQ01000018.1"/>
</dbReference>
<dbReference type="OrthoDB" id="2989189at2"/>
<reference evidence="1 2" key="1">
    <citation type="submission" date="2019-01" db="EMBL/GenBank/DDBJ databases">
        <title>Lactibacter flavus gen. nov., sp. nov., a novel bacterium of the family Propionibacteriaceae isolated from raw milk and dairy products.</title>
        <authorList>
            <person name="Huptas C."/>
            <person name="Wenning M."/>
            <person name="Breitenwieser F."/>
            <person name="Doll E."/>
            <person name="Von Neubeck M."/>
            <person name="Busse H.-J."/>
            <person name="Scherer S."/>
        </authorList>
    </citation>
    <scope>NUCLEOTIDE SEQUENCE [LARGE SCALE GENOMIC DNA]</scope>
    <source>
        <strain evidence="1 2">KCTC 33808</strain>
    </source>
</reference>
<dbReference type="EMBL" id="SDMQ01000018">
    <property type="protein sequence ID" value="TBT82725.1"/>
    <property type="molecule type" value="Genomic_DNA"/>
</dbReference>